<dbReference type="GO" id="GO:0008808">
    <property type="term" value="F:cardiolipin synthase activity"/>
    <property type="evidence" value="ECO:0007669"/>
    <property type="project" value="UniProtKB-UniRule"/>
</dbReference>
<dbReference type="EC" id="2.7.8.-" evidence="12"/>
<comment type="caution">
    <text evidence="15">The sequence shown here is derived from an EMBL/GenBank/DDBJ whole genome shotgun (WGS) entry which is preliminary data.</text>
</comment>
<reference evidence="15 16" key="1">
    <citation type="submission" date="2022-03" db="EMBL/GenBank/DDBJ databases">
        <title>Novel taxa within the pig intestine.</title>
        <authorList>
            <person name="Wylensek D."/>
            <person name="Bishof K."/>
            <person name="Afrizal A."/>
            <person name="Clavel T."/>
        </authorList>
    </citation>
    <scope>NUCLEOTIDE SEQUENCE [LARGE SCALE GENOMIC DNA]</scope>
    <source>
        <strain evidence="15 16">CLA-KB-P133</strain>
    </source>
</reference>
<dbReference type="Pfam" id="PF13091">
    <property type="entry name" value="PLDc_2"/>
    <property type="match status" value="2"/>
</dbReference>
<accession>A0AB35U218</accession>
<dbReference type="InterPro" id="IPR022924">
    <property type="entry name" value="Cardiolipin_synthase"/>
</dbReference>
<protein>
    <recommendedName>
        <fullName evidence="12">Cardiolipin synthase</fullName>
        <ecNumber evidence="12">2.7.8.-</ecNumber>
    </recommendedName>
</protein>
<name>A0AB35U218_9FIRM</name>
<evidence type="ECO:0000256" key="3">
    <source>
        <dbReference type="ARBA" id="ARBA00022516"/>
    </source>
</evidence>
<dbReference type="PROSITE" id="PS50035">
    <property type="entry name" value="PLD"/>
    <property type="match status" value="2"/>
</dbReference>
<evidence type="ECO:0000256" key="4">
    <source>
        <dbReference type="ARBA" id="ARBA00022679"/>
    </source>
</evidence>
<evidence type="ECO:0000256" key="7">
    <source>
        <dbReference type="ARBA" id="ARBA00022989"/>
    </source>
</evidence>
<dbReference type="CDD" id="cd09160">
    <property type="entry name" value="PLDc_SMU_988_like_2"/>
    <property type="match status" value="1"/>
</dbReference>
<dbReference type="EMBL" id="JALBUR010000010">
    <property type="protein sequence ID" value="MDX8419510.1"/>
    <property type="molecule type" value="Genomic_DNA"/>
</dbReference>
<evidence type="ECO:0000313" key="15">
    <source>
        <dbReference type="EMBL" id="MDX8419510.1"/>
    </source>
</evidence>
<dbReference type="GO" id="GO:0032049">
    <property type="term" value="P:cardiolipin biosynthetic process"/>
    <property type="evidence" value="ECO:0007669"/>
    <property type="project" value="UniProtKB-UniRule"/>
</dbReference>
<feature type="domain" description="PLD phosphodiesterase" evidence="14">
    <location>
        <begin position="421"/>
        <end position="448"/>
    </location>
</feature>
<dbReference type="SMART" id="SM00155">
    <property type="entry name" value="PLDc"/>
    <property type="match status" value="2"/>
</dbReference>
<evidence type="ECO:0000256" key="2">
    <source>
        <dbReference type="ARBA" id="ARBA00022475"/>
    </source>
</evidence>
<evidence type="ECO:0000256" key="10">
    <source>
        <dbReference type="ARBA" id="ARBA00023209"/>
    </source>
</evidence>
<keyword evidence="6" id="KW-0677">Repeat</keyword>
<feature type="transmembrane region" description="Helical" evidence="13">
    <location>
        <begin position="36"/>
        <end position="53"/>
    </location>
</feature>
<keyword evidence="10" id="KW-0594">Phospholipid biosynthesis</keyword>
<evidence type="ECO:0000256" key="9">
    <source>
        <dbReference type="ARBA" id="ARBA00023136"/>
    </source>
</evidence>
<dbReference type="Gene3D" id="3.30.870.10">
    <property type="entry name" value="Endonuclease Chain A"/>
    <property type="match status" value="2"/>
</dbReference>
<feature type="transmembrane region" description="Helical" evidence="13">
    <location>
        <begin position="12"/>
        <end position="30"/>
    </location>
</feature>
<evidence type="ECO:0000259" key="14">
    <source>
        <dbReference type="PROSITE" id="PS50035"/>
    </source>
</evidence>
<keyword evidence="16" id="KW-1185">Reference proteome</keyword>
<evidence type="ECO:0000313" key="16">
    <source>
        <dbReference type="Proteomes" id="UP001286174"/>
    </source>
</evidence>
<dbReference type="SUPFAM" id="SSF56024">
    <property type="entry name" value="Phospholipase D/nuclease"/>
    <property type="match status" value="2"/>
</dbReference>
<evidence type="ECO:0000256" key="6">
    <source>
        <dbReference type="ARBA" id="ARBA00022737"/>
    </source>
</evidence>
<evidence type="ECO:0000256" key="13">
    <source>
        <dbReference type="SAM" id="Phobius"/>
    </source>
</evidence>
<gene>
    <name evidence="15" type="primary">cls</name>
    <name evidence="15" type="ORF">MOZ60_05300</name>
</gene>
<comment type="subcellular location">
    <subcellularLocation>
        <location evidence="1">Cell membrane</location>
        <topology evidence="1">Multi-pass membrane protein</topology>
    </subcellularLocation>
</comment>
<evidence type="ECO:0000256" key="12">
    <source>
        <dbReference type="NCBIfam" id="TIGR04265"/>
    </source>
</evidence>
<keyword evidence="2" id="KW-1003">Cell membrane</keyword>
<dbReference type="InterPro" id="IPR025202">
    <property type="entry name" value="PLD-like_dom"/>
</dbReference>
<dbReference type="InterPro" id="IPR001736">
    <property type="entry name" value="PLipase_D/transphosphatidylase"/>
</dbReference>
<keyword evidence="11" id="KW-1208">Phospholipid metabolism</keyword>
<feature type="transmembrane region" description="Helical" evidence="13">
    <location>
        <begin position="65"/>
        <end position="84"/>
    </location>
</feature>
<keyword evidence="9 13" id="KW-0472">Membrane</keyword>
<dbReference type="CDD" id="cd09154">
    <property type="entry name" value="PLDc_SMU_988_like_1"/>
    <property type="match status" value="1"/>
</dbReference>
<keyword evidence="3" id="KW-0444">Lipid biosynthesis</keyword>
<dbReference type="NCBIfam" id="TIGR04265">
    <property type="entry name" value="bac_cardiolipin"/>
    <property type="match status" value="1"/>
</dbReference>
<evidence type="ECO:0000256" key="8">
    <source>
        <dbReference type="ARBA" id="ARBA00023098"/>
    </source>
</evidence>
<evidence type="ECO:0000256" key="5">
    <source>
        <dbReference type="ARBA" id="ARBA00022692"/>
    </source>
</evidence>
<dbReference type="PANTHER" id="PTHR21248:SF22">
    <property type="entry name" value="PHOSPHOLIPASE D"/>
    <property type="match status" value="1"/>
</dbReference>
<keyword evidence="5 13" id="KW-0812">Transmembrane</keyword>
<proteinExistence type="predicted"/>
<dbReference type="GO" id="GO:0005886">
    <property type="term" value="C:plasma membrane"/>
    <property type="evidence" value="ECO:0007669"/>
    <property type="project" value="UniProtKB-SubCell"/>
</dbReference>
<dbReference type="AlphaFoldDB" id="A0AB35U218"/>
<sequence length="509" mass="58274">MHKLIRVLSSRLFLVIALVIAQIYFLLAYICQFSYVNNLTPLFTLIGLLLAVWQVNRKTDPAYKIAWVVVLLAVPVIGVPMYLLCGNKKLSRKLYDGTLNASTKLKAALKEDQDPAVLKQMENTPVSRLFHYGWQTCGFPIYDSTKTTYYKSGEEWFPDYLEALRSAKHFIFIEMFIIDRGSVWDEVLSILKEKAAAGVEVKLIYDDFGCVTMPPNMYKKLGKYGIEAYPFNRLRPTLIVQMNNRDHRKLTIIDNRVAFTGGVNLSDEYVNRIVRFGYWRDSAIRVEGPAVWSMTSQFLGMYHYLSHGGEDADYSSYHLEAPHFQVTGFVQPYADSPTDGEDVGMTEHLNLINHARRYVYLNTPYLLLNDAISRALQTAAKNGVDVRILTPHKPDKWLVFQATRSNYLELLQSGVKIYEFTPGFNHSKAIVADDEMAIVGSVNTDFRSYFLHFEDGVLMWHTDAVRDVRKDFMEAIGQSQEITSTYVLAHTNVFIRIFRGILHMLMPLA</sequence>
<dbReference type="Proteomes" id="UP001286174">
    <property type="component" value="Unassembled WGS sequence"/>
</dbReference>
<keyword evidence="4" id="KW-0808">Transferase</keyword>
<dbReference type="RefSeq" id="WP_277009305.1">
    <property type="nucleotide sequence ID" value="NZ_JALBUR010000010.1"/>
</dbReference>
<keyword evidence="8" id="KW-0443">Lipid metabolism</keyword>
<keyword evidence="7 13" id="KW-1133">Transmembrane helix</keyword>
<feature type="domain" description="PLD phosphodiesterase" evidence="14">
    <location>
        <begin position="242"/>
        <end position="269"/>
    </location>
</feature>
<evidence type="ECO:0000256" key="11">
    <source>
        <dbReference type="ARBA" id="ARBA00023264"/>
    </source>
</evidence>
<dbReference type="PANTHER" id="PTHR21248">
    <property type="entry name" value="CARDIOLIPIN SYNTHASE"/>
    <property type="match status" value="1"/>
</dbReference>
<dbReference type="InterPro" id="IPR027379">
    <property type="entry name" value="CLS_N"/>
</dbReference>
<organism evidence="15 16">
    <name type="scientific">Grylomicrobium aquisgranensis</name>
    <dbReference type="NCBI Taxonomy" id="2926318"/>
    <lineage>
        <taxon>Bacteria</taxon>
        <taxon>Bacillati</taxon>
        <taxon>Bacillota</taxon>
        <taxon>Erysipelotrichia</taxon>
        <taxon>Erysipelotrichales</taxon>
        <taxon>Erysipelotrichaceae</taxon>
        <taxon>Grylomicrobium</taxon>
    </lineage>
</organism>
<evidence type="ECO:0000256" key="1">
    <source>
        <dbReference type="ARBA" id="ARBA00004651"/>
    </source>
</evidence>
<dbReference type="Pfam" id="PF13396">
    <property type="entry name" value="PLDc_N"/>
    <property type="match status" value="1"/>
</dbReference>